<feature type="transmembrane region" description="Helical" evidence="10">
    <location>
        <begin position="1178"/>
        <end position="1198"/>
    </location>
</feature>
<evidence type="ECO:0000256" key="2">
    <source>
        <dbReference type="ARBA" id="ARBA00022448"/>
    </source>
</evidence>
<keyword evidence="13" id="KW-1185">Reference proteome</keyword>
<evidence type="ECO:0000256" key="4">
    <source>
        <dbReference type="ARBA" id="ARBA00022692"/>
    </source>
</evidence>
<accession>A0A2S5RCY2</accession>
<keyword evidence="5" id="KW-0653">Protein transport</keyword>
<evidence type="ECO:0000256" key="1">
    <source>
        <dbReference type="ARBA" id="ARBA00004651"/>
    </source>
</evidence>
<dbReference type="NCBIfam" id="NF037998">
    <property type="entry name" value="RND_1"/>
    <property type="match status" value="1"/>
</dbReference>
<feature type="transmembrane region" description="Helical" evidence="10">
    <location>
        <begin position="569"/>
        <end position="593"/>
    </location>
</feature>
<dbReference type="AlphaFoldDB" id="A0A2S5RCY2"/>
<evidence type="ECO:0000256" key="8">
    <source>
        <dbReference type="ARBA" id="ARBA00023136"/>
    </source>
</evidence>
<evidence type="ECO:0000256" key="10">
    <source>
        <dbReference type="SAM" id="Phobius"/>
    </source>
</evidence>
<dbReference type="GO" id="GO:0015031">
    <property type="term" value="P:protein transport"/>
    <property type="evidence" value="ECO:0007669"/>
    <property type="project" value="UniProtKB-KW"/>
</dbReference>
<protein>
    <submittedName>
        <fullName evidence="12">Bifunctional preprotein translocase subunit SecD/SecF</fullName>
    </submittedName>
</protein>
<dbReference type="SUPFAM" id="SSF82866">
    <property type="entry name" value="Multidrug efflux transporter AcrB transmembrane domain"/>
    <property type="match status" value="2"/>
</dbReference>
<feature type="domain" description="Protein export membrane protein SecD/SecF C-terminal" evidence="11">
    <location>
        <begin position="450"/>
        <end position="609"/>
    </location>
</feature>
<keyword evidence="6 10" id="KW-1133">Transmembrane helix</keyword>
<comment type="subcellular location">
    <subcellularLocation>
        <location evidence="1">Cell membrane</location>
        <topology evidence="1">Multi-pass membrane protein</topology>
    </subcellularLocation>
</comment>
<dbReference type="RefSeq" id="WP_028126958.1">
    <property type="nucleotide sequence ID" value="NZ_PHNE01000004.1"/>
</dbReference>
<feature type="coiled-coil region" evidence="9">
    <location>
        <begin position="673"/>
        <end position="733"/>
    </location>
</feature>
<dbReference type="PANTHER" id="PTHR30081:SF8">
    <property type="entry name" value="PROTEIN TRANSLOCASE SUBUNIT SECF"/>
    <property type="match status" value="1"/>
</dbReference>
<feature type="transmembrane region" description="Helical" evidence="10">
    <location>
        <begin position="1048"/>
        <end position="1067"/>
    </location>
</feature>
<dbReference type="Pfam" id="PF02355">
    <property type="entry name" value="SecD_SecF_C"/>
    <property type="match status" value="2"/>
</dbReference>
<dbReference type="EMBL" id="PHNE01000004">
    <property type="protein sequence ID" value="PPE05189.1"/>
    <property type="molecule type" value="Genomic_DNA"/>
</dbReference>
<feature type="transmembrane region" description="Helical" evidence="10">
    <location>
        <begin position="995"/>
        <end position="1012"/>
    </location>
</feature>
<evidence type="ECO:0000313" key="13">
    <source>
        <dbReference type="Proteomes" id="UP000237865"/>
    </source>
</evidence>
<evidence type="ECO:0000256" key="6">
    <source>
        <dbReference type="ARBA" id="ARBA00022989"/>
    </source>
</evidence>
<sequence length="1263" mass="143302">MKKKKNKKKIETKKIIHIVILAFILVALVFGLVFSAIQTSTGIHLGSQYKGGYKAVVNIFKSERNDKDEGWSLKPGDAKKGAEALQSKLSPFSDGNITVDIAGKSRAIVFAPRERYQNNKQLFINDIQSTGGLFILKDNQDVMLNKDLMTAAGLDGTLDKKSATGEIVGPASATSQHIGQGNFPFIQFALKNDHLKKMIEKKEDKPTTRADAVAFTFLVDAPNVLDTFRNYLNFIPSAKEEDKFLETLVNSIGAIRSAIEKAKEEDKANATAVFKDFFKGTRWKLTSSGSWVSEEISLYDEQYSKNTAKLKEAFFANGDEKHKFVFKSDINKYIYDSNSIGVDFDKNKAGRYSKDIDYDGKTMNVTKAFNILTQYMIPQIYDATQKDNKFLHDFKPELFKNNFIFSGAITEENQSPNIQGASLFKNNFYIATKNYTTATEVSAKIAQTTENLIFTVMSVNDVDAIISNTMFIVSLVALMIILIAIAIFILFFYRLLGLFTIIIAAIIGSLTVLMSVIFSIAFGPEFIAILFIVIGLTFDISIVLFESFKNNIYIEKRPMTMSFNISHKETLGIVIDVLLATILPSIILFWIGTGFLKNFATITALGIFFVFIFGIIVLRLMIYLTTKTRMLNKHPWMLPIDTSVEYQGSFFFHNLIEYKEEKLDAYALKNQLNSKQLVKIKKLQDQIEKLKIKNTKIHQKKLARIEKHNQQQLKKIAKNVKSWKLKLTKLEKKKNFFARYNFNHLTKKIQYVSHLSDEIKAIGNDEKKIKENRIVKLENKSKKIGILTLIFTGLFLAIAAIVSGVAGFNYTPSFGSGTTTYIQGEFVKDFQTQVKNPGGIDFKFDEAKNKTISDELLAIDKQTQNEILPGGQGDDHQKNLYTATSVERMYRYLFDNNYLDKLLGPSNNIRMKNLRISSGPDYSYIDPSWSIQKFRPWVAFDTTSNIIHQSTALRNTIYHLAGNSGNYKPDDEHQDGQILVMTIAPLTTFLQIKEILITILIVLLALIVYMLIRFKWTYYVALALGIVIALTCVVSVVLVLRIPFSIEILAGAMAVISFAFATGILFLGKGKSIIKSKNDKDINESFSAEIDLQLKIKHLKANLRKRSKQLRMKFKEQTKIIKDKKLCQTLKTELKNEKRTLVTQTRLEIYEIKKEIKIESNKNKFLSEIFDKVFKFGIYRAMTISVLYMLTGLVLAVTLPSIPIMGATILIGVPITIIVMLSIVLPIWVKLERKRIYMKYSYKKFVNNMHVSAEEQIIEGIND</sequence>
<evidence type="ECO:0000256" key="5">
    <source>
        <dbReference type="ARBA" id="ARBA00022927"/>
    </source>
</evidence>
<feature type="transmembrane region" description="Helical" evidence="10">
    <location>
        <begin position="526"/>
        <end position="548"/>
    </location>
</feature>
<evidence type="ECO:0000256" key="9">
    <source>
        <dbReference type="SAM" id="Coils"/>
    </source>
</evidence>
<dbReference type="GO" id="GO:0005886">
    <property type="term" value="C:plasma membrane"/>
    <property type="evidence" value="ECO:0007669"/>
    <property type="project" value="UniProtKB-SubCell"/>
</dbReference>
<feature type="transmembrane region" description="Helical" evidence="10">
    <location>
        <begin position="1204"/>
        <end position="1229"/>
    </location>
</feature>
<feature type="transmembrane region" description="Helical" evidence="10">
    <location>
        <begin position="1019"/>
        <end position="1042"/>
    </location>
</feature>
<evidence type="ECO:0000259" key="11">
    <source>
        <dbReference type="Pfam" id="PF02355"/>
    </source>
</evidence>
<feature type="domain" description="Protein export membrane protein SecD/SecF C-terminal" evidence="11">
    <location>
        <begin position="992"/>
        <end position="1088"/>
    </location>
</feature>
<evidence type="ECO:0000256" key="3">
    <source>
        <dbReference type="ARBA" id="ARBA00022475"/>
    </source>
</evidence>
<dbReference type="PANTHER" id="PTHR30081">
    <property type="entry name" value="PROTEIN-EXPORT MEMBRANE PROTEIN SEC"/>
    <property type="match status" value="1"/>
</dbReference>
<keyword evidence="7" id="KW-0811">Translocation</keyword>
<proteinExistence type="predicted"/>
<dbReference type="Gene3D" id="1.20.1640.10">
    <property type="entry name" value="Multidrug efflux transporter AcrB transmembrane domain"/>
    <property type="match status" value="1"/>
</dbReference>
<keyword evidence="4 10" id="KW-0812">Transmembrane</keyword>
<dbReference type="Proteomes" id="UP000237865">
    <property type="component" value="Unassembled WGS sequence"/>
</dbReference>
<reference evidence="12 13" key="1">
    <citation type="submission" date="2017-11" db="EMBL/GenBank/DDBJ databases">
        <title>Genome sequence of Entomoplasma lucivorax PIPN-2 (ATCC 49196).</title>
        <authorList>
            <person name="Lo W.-S."/>
            <person name="Gasparich G.E."/>
            <person name="Kuo C.-H."/>
        </authorList>
    </citation>
    <scope>NUCLEOTIDE SEQUENCE [LARGE SCALE GENOMIC DNA]</scope>
    <source>
        <strain evidence="12 13">PIPN-2</strain>
    </source>
</reference>
<feature type="transmembrane region" description="Helical" evidence="10">
    <location>
        <begin position="599"/>
        <end position="624"/>
    </location>
</feature>
<dbReference type="InterPro" id="IPR048634">
    <property type="entry name" value="SecD_SecF_C"/>
</dbReference>
<feature type="transmembrane region" description="Helical" evidence="10">
    <location>
        <begin position="498"/>
        <end position="520"/>
    </location>
</feature>
<evidence type="ECO:0000256" key="7">
    <source>
        <dbReference type="ARBA" id="ARBA00023010"/>
    </source>
</evidence>
<name>A0A2S5RCY2_9MOLU</name>
<keyword evidence="9" id="KW-0175">Coiled coil</keyword>
<feature type="transmembrane region" description="Helical" evidence="10">
    <location>
        <begin position="470"/>
        <end position="491"/>
    </location>
</feature>
<evidence type="ECO:0000313" key="12">
    <source>
        <dbReference type="EMBL" id="PPE05189.1"/>
    </source>
</evidence>
<organism evidence="12 13">
    <name type="scientific">Williamsoniiplasma lucivorax</name>
    <dbReference type="NCBI Taxonomy" id="209274"/>
    <lineage>
        <taxon>Bacteria</taxon>
        <taxon>Bacillati</taxon>
        <taxon>Mycoplasmatota</taxon>
        <taxon>Mollicutes</taxon>
        <taxon>Entomoplasmatales</taxon>
        <taxon>Williamsoniiplasma</taxon>
    </lineage>
</organism>
<keyword evidence="2" id="KW-0813">Transport</keyword>
<dbReference type="InterPro" id="IPR022813">
    <property type="entry name" value="SecD/SecF_arch_bac"/>
</dbReference>
<comment type="caution">
    <text evidence="12">The sequence shown here is derived from an EMBL/GenBank/DDBJ whole genome shotgun (WGS) entry which is preliminary data.</text>
</comment>
<keyword evidence="8 10" id="KW-0472">Membrane</keyword>
<gene>
    <name evidence="12" type="primary">secDF</name>
    <name evidence="12" type="ORF">ELUCI_v1c07250</name>
</gene>
<keyword evidence="3" id="KW-1003">Cell membrane</keyword>
<feature type="transmembrane region" description="Helical" evidence="10">
    <location>
        <begin position="784"/>
        <end position="808"/>
    </location>
</feature>
<dbReference type="STRING" id="1399797.GCA_000518285_01792"/>